<dbReference type="EMBL" id="CM010716">
    <property type="protein sequence ID" value="RZC50707.1"/>
    <property type="molecule type" value="Genomic_DNA"/>
</dbReference>
<dbReference type="STRING" id="3469.A0A4Y7IPW0"/>
<name>A0A4Y7IPW0_PAPSO</name>
<dbReference type="Gene3D" id="1.10.560.10">
    <property type="entry name" value="GroEL-like equatorial domain"/>
    <property type="match status" value="1"/>
</dbReference>
<dbReference type="Proteomes" id="UP000316621">
    <property type="component" value="Chromosome 2"/>
</dbReference>
<keyword evidence="2" id="KW-0067">ATP-binding</keyword>
<protein>
    <submittedName>
        <fullName evidence="4">Uncharacterized protein</fullName>
    </submittedName>
</protein>
<dbReference type="InterPro" id="IPR002423">
    <property type="entry name" value="Cpn60/GroEL/TCP-1"/>
</dbReference>
<sequence>MERALHDALCIVKRTLESNVVVAGGSAVKSALSVYLEYLATTIGSWEQLAVVEFAEALLIILEVLSVNAA</sequence>
<dbReference type="Pfam" id="PF00118">
    <property type="entry name" value="Cpn60_TCP1"/>
    <property type="match status" value="1"/>
</dbReference>
<reference evidence="4 5" key="1">
    <citation type="journal article" date="2018" name="Science">
        <title>The opium poppy genome and morphinan production.</title>
        <authorList>
            <person name="Guo L."/>
            <person name="Winzer T."/>
            <person name="Yang X."/>
            <person name="Li Y."/>
            <person name="Ning Z."/>
            <person name="He Z."/>
            <person name="Teodor R."/>
            <person name="Lu Y."/>
            <person name="Bowser T.A."/>
            <person name="Graham I.A."/>
            <person name="Ye K."/>
        </authorList>
    </citation>
    <scope>NUCLEOTIDE SEQUENCE [LARGE SCALE GENOMIC DNA]</scope>
    <source>
        <strain evidence="5">cv. HN1</strain>
        <tissue evidence="4">Leaves</tissue>
    </source>
</reference>
<dbReference type="Gene3D" id="3.30.260.10">
    <property type="entry name" value="TCP-1-like chaperonin intermediate domain"/>
    <property type="match status" value="1"/>
</dbReference>
<keyword evidence="3" id="KW-0143">Chaperone</keyword>
<dbReference type="GO" id="GO:0005524">
    <property type="term" value="F:ATP binding"/>
    <property type="evidence" value="ECO:0007669"/>
    <property type="project" value="UniProtKB-KW"/>
</dbReference>
<gene>
    <name evidence="4" type="ORF">C5167_019137</name>
</gene>
<evidence type="ECO:0000313" key="5">
    <source>
        <dbReference type="Proteomes" id="UP000316621"/>
    </source>
</evidence>
<dbReference type="GO" id="GO:0140662">
    <property type="term" value="F:ATP-dependent protein folding chaperone"/>
    <property type="evidence" value="ECO:0007669"/>
    <property type="project" value="InterPro"/>
</dbReference>
<proteinExistence type="predicted"/>
<keyword evidence="1" id="KW-0547">Nucleotide-binding</keyword>
<evidence type="ECO:0000313" key="4">
    <source>
        <dbReference type="EMBL" id="RZC50707.1"/>
    </source>
</evidence>
<dbReference type="PANTHER" id="PTHR11353">
    <property type="entry name" value="CHAPERONIN"/>
    <property type="match status" value="1"/>
</dbReference>
<dbReference type="AlphaFoldDB" id="A0A4Y7IPW0"/>
<keyword evidence="5" id="KW-1185">Reference proteome</keyword>
<dbReference type="Gramene" id="RZC50707">
    <property type="protein sequence ID" value="RZC50707"/>
    <property type="gene ID" value="C5167_019137"/>
</dbReference>
<dbReference type="InterPro" id="IPR027410">
    <property type="entry name" value="TCP-1-like_intermed_sf"/>
</dbReference>
<evidence type="ECO:0000256" key="2">
    <source>
        <dbReference type="ARBA" id="ARBA00022840"/>
    </source>
</evidence>
<accession>A0A4Y7IPW0</accession>
<organism evidence="4 5">
    <name type="scientific">Papaver somniferum</name>
    <name type="common">Opium poppy</name>
    <dbReference type="NCBI Taxonomy" id="3469"/>
    <lineage>
        <taxon>Eukaryota</taxon>
        <taxon>Viridiplantae</taxon>
        <taxon>Streptophyta</taxon>
        <taxon>Embryophyta</taxon>
        <taxon>Tracheophyta</taxon>
        <taxon>Spermatophyta</taxon>
        <taxon>Magnoliopsida</taxon>
        <taxon>Ranunculales</taxon>
        <taxon>Papaveraceae</taxon>
        <taxon>Papaveroideae</taxon>
        <taxon>Papaver</taxon>
    </lineage>
</organism>
<evidence type="ECO:0000256" key="1">
    <source>
        <dbReference type="ARBA" id="ARBA00022741"/>
    </source>
</evidence>
<evidence type="ECO:0000256" key="3">
    <source>
        <dbReference type="ARBA" id="ARBA00023186"/>
    </source>
</evidence>
<dbReference type="InterPro" id="IPR017998">
    <property type="entry name" value="Chaperone_TCP-1"/>
</dbReference>
<dbReference type="InterPro" id="IPR027413">
    <property type="entry name" value="GROEL-like_equatorial_sf"/>
</dbReference>
<dbReference type="SUPFAM" id="SSF48592">
    <property type="entry name" value="GroEL equatorial domain-like"/>
    <property type="match status" value="1"/>
</dbReference>